<dbReference type="GeneID" id="43446781"/>
<dbReference type="Proteomes" id="UP000005270">
    <property type="component" value="Chromosome"/>
</dbReference>
<dbReference type="AlphaFoldDB" id="I3TFE9"/>
<protein>
    <submittedName>
        <fullName evidence="1">Uncharacterized protein</fullName>
    </submittedName>
</protein>
<evidence type="ECO:0000313" key="2">
    <source>
        <dbReference type="Proteomes" id="UP000005270"/>
    </source>
</evidence>
<dbReference type="InParanoid" id="I3TFE9"/>
<dbReference type="STRING" id="1184251.TCELL_1064"/>
<dbReference type="KEGG" id="thg:TCELL_1064"/>
<dbReference type="HOGENOM" id="CLU_3148154_0_0_2"/>
<sequence length="48" mass="5587">MFRGAYCGEEIIEAFDPRRRGEVLRRLVSEAGKRTASMDGLLSRIYYF</sequence>
<keyword evidence="2" id="KW-1185">Reference proteome</keyword>
<dbReference type="EMBL" id="CP003531">
    <property type="protein sequence ID" value="AFK51487.1"/>
    <property type="molecule type" value="Genomic_DNA"/>
</dbReference>
<name>I3TFE9_THEC1</name>
<accession>I3TFE9</accession>
<dbReference type="RefSeq" id="WP_014737737.1">
    <property type="nucleotide sequence ID" value="NC_017954.1"/>
</dbReference>
<evidence type="ECO:0000313" key="1">
    <source>
        <dbReference type="EMBL" id="AFK51487.1"/>
    </source>
</evidence>
<reference evidence="1 2" key="1">
    <citation type="journal article" date="2012" name="J. Bacteriol.">
        <title>Complete genome sequence of the hyperthermophilic cellulolytic Crenarchaeon 'Thermogladius cellulolyticus' 1633.</title>
        <authorList>
            <person name="Mardanov A.V."/>
            <person name="Kochetkova T.V."/>
            <person name="Beletsky A.V."/>
            <person name="Bonch-Osmolovskaya E.A."/>
            <person name="Ravin N.V."/>
            <person name="Skryabin K.G."/>
        </authorList>
    </citation>
    <scope>NUCLEOTIDE SEQUENCE [LARGE SCALE GENOMIC DNA]</scope>
    <source>
        <strain evidence="2">DSM 22663 / VKM B-2946 / 1633</strain>
    </source>
</reference>
<gene>
    <name evidence="1" type="ordered locus">TCELL_1064</name>
</gene>
<organism evidence="1 2">
    <name type="scientific">Thermogladius calderae (strain DSM 22663 / VKM B-2946 / 1633)</name>
    <dbReference type="NCBI Taxonomy" id="1184251"/>
    <lineage>
        <taxon>Archaea</taxon>
        <taxon>Thermoproteota</taxon>
        <taxon>Thermoprotei</taxon>
        <taxon>Desulfurococcales</taxon>
        <taxon>Desulfurococcaceae</taxon>
        <taxon>Thermogladius</taxon>
    </lineage>
</organism>
<proteinExistence type="predicted"/>